<feature type="transmembrane region" description="Helical" evidence="1">
    <location>
        <begin position="44"/>
        <end position="66"/>
    </location>
</feature>
<dbReference type="AlphaFoldDB" id="A0A644ZGZ0"/>
<feature type="transmembrane region" description="Helical" evidence="1">
    <location>
        <begin position="12"/>
        <end position="32"/>
    </location>
</feature>
<sequence>MTERRDSFHRAVWLFAACSILGFLLESLQSWVMLGYVENRQGLLYGPFTPVYGAGALLYALFYPYLKKKPWPVIFVSSALLGSLVEFIWSWGQESLFHVVFWNYTMQPLQIEGRVSLSFALCWGVLGLFFYKGFYPLFLRSMEAARGRGKALVSWSLLLLMVCNFSISIAAFSRQAQRREQIAPSTMIDAFLDQAYPDERLRLQFPTMQDIS</sequence>
<dbReference type="EMBL" id="VSSQ01008896">
    <property type="protein sequence ID" value="MPM40155.1"/>
    <property type="molecule type" value="Genomic_DNA"/>
</dbReference>
<keyword evidence="1" id="KW-0472">Membrane</keyword>
<dbReference type="Pfam" id="PF06541">
    <property type="entry name" value="ABC_trans_CmpB"/>
    <property type="match status" value="1"/>
</dbReference>
<feature type="transmembrane region" description="Helical" evidence="1">
    <location>
        <begin position="111"/>
        <end position="131"/>
    </location>
</feature>
<evidence type="ECO:0008006" key="3">
    <source>
        <dbReference type="Google" id="ProtNLM"/>
    </source>
</evidence>
<organism evidence="2">
    <name type="scientific">bioreactor metagenome</name>
    <dbReference type="NCBI Taxonomy" id="1076179"/>
    <lineage>
        <taxon>unclassified sequences</taxon>
        <taxon>metagenomes</taxon>
        <taxon>ecological metagenomes</taxon>
    </lineage>
</organism>
<gene>
    <name evidence="2" type="ORF">SDC9_86794</name>
</gene>
<dbReference type="InterPro" id="IPR010540">
    <property type="entry name" value="CmpB_TMEM229"/>
</dbReference>
<name>A0A644ZGZ0_9ZZZZ</name>
<evidence type="ECO:0000256" key="1">
    <source>
        <dbReference type="SAM" id="Phobius"/>
    </source>
</evidence>
<keyword evidence="1" id="KW-1133">Transmembrane helix</keyword>
<evidence type="ECO:0000313" key="2">
    <source>
        <dbReference type="EMBL" id="MPM40155.1"/>
    </source>
</evidence>
<feature type="transmembrane region" description="Helical" evidence="1">
    <location>
        <begin position="73"/>
        <end position="91"/>
    </location>
</feature>
<reference evidence="2" key="1">
    <citation type="submission" date="2019-08" db="EMBL/GenBank/DDBJ databases">
        <authorList>
            <person name="Kucharzyk K."/>
            <person name="Murdoch R.W."/>
            <person name="Higgins S."/>
            <person name="Loffler F."/>
        </authorList>
    </citation>
    <scope>NUCLEOTIDE SEQUENCE</scope>
</reference>
<protein>
    <recommendedName>
        <fullName evidence="3">ABC transporter permease</fullName>
    </recommendedName>
</protein>
<proteinExistence type="predicted"/>
<accession>A0A644ZGZ0</accession>
<keyword evidence="1" id="KW-0812">Transmembrane</keyword>
<comment type="caution">
    <text evidence="2">The sequence shown here is derived from an EMBL/GenBank/DDBJ whole genome shotgun (WGS) entry which is preliminary data.</text>
</comment>
<feature type="transmembrane region" description="Helical" evidence="1">
    <location>
        <begin position="152"/>
        <end position="172"/>
    </location>
</feature>